<sequence>MSFNEKLSYTEHVVESPTTDFAIGFKDYGEQSDTINVLVNDVIATEAGYTVFRKNALVIALEPAVTSGIVRLQRETNIDKSFHIFSAGAKFVGANMDANFEQILHSQQETRDGFDKLYSDVMPLVKGLEDALAQADAASQAAKEAAEAAEEAASQSRSASNVIDRTGLTQQDINDVLGVTTKLPAVWGRGTIPSILDRINIKDYGAIGDGTLHTLQEWVTSGRFSNLLAIQMVFPNATALTDSIDWLVTDYCLGLRKCIYAPRGTYVFNRPARTPHSGSPNRVDSGCSLIGDGTHTVFTRSDKRLATRIFKVDGSEDYEAYDDVNRDEAVFNVHGCYQIFRNFCISSSTIGFYLGQSASSAENSAVYMSQWSELQFKGVGTGMLFAAAYGNHYNRVNNIHFIECGIDVEMRGGKYDSSPTQANNNRNTFSNIRSNRSKVGLWCKSGDTNRFTTWDGEGCGATPTNNTFGAILGLPLNPDNVALTNGVFILHGKGQLNRLMNCVTEACDVELYNDHYRNSFTGVGFKENVYLGKTVINKQVPAYYQSPHTLFTPNFHSLVNLNTWAFPTVTSLGFTVKSLSFTNATGVTRTSRDNSSCYIDERLVDLGSVVASGIIEYILWADSDASSTANIEVTISADSAASNLGFASKFAVAAHRTSAKTLTRYSLHTMYSLRATGQGTGDSGGVTATVVHGGSSGRDLILRIQAPAYALSNVTATVRRQVTG</sequence>
<evidence type="ECO:0000256" key="1">
    <source>
        <dbReference type="ARBA" id="ARBA00004328"/>
    </source>
</evidence>
<dbReference type="SMR" id="A0A075DXN1"/>
<dbReference type="OrthoDB" id="644at10239"/>
<gene>
    <name evidence="4" type="ORF">vB_AbaP_Acibel007_46</name>
</gene>
<reference evidence="4 5" key="1">
    <citation type="journal article" date="2014" name="PLoS ONE">
        <title>Characterization of Newly Isolated Lytic Bacteriophages Active against Acinetobacter baumannii.</title>
        <authorList>
            <person name="Merabishvili M."/>
            <person name="Vandenheuvel D."/>
            <person name="Kropinski A.M."/>
            <person name="Mast J."/>
            <person name="De Vos D."/>
            <person name="Verbeken G."/>
            <person name="Noben J.P."/>
            <person name="Lavigne R."/>
            <person name="Vaneechoutte M."/>
            <person name="Pirnay J.P."/>
        </authorList>
    </citation>
    <scope>NUCLEOTIDE SEQUENCE [LARGE SCALE GENOMIC DNA]</scope>
</reference>
<evidence type="ECO:0000313" key="5">
    <source>
        <dbReference type="Proteomes" id="UP000028860"/>
    </source>
</evidence>
<dbReference type="InterPro" id="IPR012334">
    <property type="entry name" value="Pectin_lyas_fold"/>
</dbReference>
<protein>
    <submittedName>
        <fullName evidence="4">Putative tail fiber</fullName>
    </submittedName>
</protein>
<evidence type="ECO:0000256" key="2">
    <source>
        <dbReference type="ARBA" id="ARBA00022844"/>
    </source>
</evidence>
<evidence type="ECO:0000313" key="4">
    <source>
        <dbReference type="EMBL" id="AHY26817.1"/>
    </source>
</evidence>
<evidence type="ECO:0000256" key="3">
    <source>
        <dbReference type="SAM" id="Coils"/>
    </source>
</evidence>
<dbReference type="EMBL" id="KJ473423">
    <property type="protein sequence ID" value="AHY26817.1"/>
    <property type="molecule type" value="Genomic_DNA"/>
</dbReference>
<keyword evidence="3" id="KW-0175">Coiled coil</keyword>
<name>A0A075DXN1_9CAUD</name>
<organism evidence="4 5">
    <name type="scientific">Acinetobacter phage vB_AbaP_Acibel007</name>
    <dbReference type="NCBI Taxonomy" id="1481187"/>
    <lineage>
        <taxon>Viruses</taxon>
        <taxon>Duplodnaviria</taxon>
        <taxon>Heunggongvirae</taxon>
        <taxon>Uroviricota</taxon>
        <taxon>Caudoviricetes</taxon>
        <taxon>Autographivirales</taxon>
        <taxon>Autoscriptoviridae</taxon>
        <taxon>Beijerinckvirinae</taxon>
        <taxon>Daemvirus</taxon>
        <taxon>Daemvirus acibel007</taxon>
    </lineage>
</organism>
<comment type="subcellular location">
    <subcellularLocation>
        <location evidence="1">Virion</location>
    </subcellularLocation>
</comment>
<dbReference type="Gene3D" id="2.160.20.10">
    <property type="entry name" value="Single-stranded right-handed beta-helix, Pectin lyase-like"/>
    <property type="match status" value="1"/>
</dbReference>
<dbReference type="KEGG" id="vg:22112178"/>
<dbReference type="GO" id="GO:0044423">
    <property type="term" value="C:virion component"/>
    <property type="evidence" value="ECO:0007669"/>
    <property type="project" value="UniProtKB-KW"/>
</dbReference>
<accession>A0A075DXN1</accession>
<dbReference type="RefSeq" id="YP_009103257.1">
    <property type="nucleotide sequence ID" value="NC_025457.1"/>
</dbReference>
<dbReference type="Proteomes" id="UP000028860">
    <property type="component" value="Segment"/>
</dbReference>
<keyword evidence="5" id="KW-1185">Reference proteome</keyword>
<proteinExistence type="predicted"/>
<dbReference type="GO" id="GO:0098996">
    <property type="term" value="P:symbiont entry into host cell via disruption of host cell glycocalyx"/>
    <property type="evidence" value="ECO:0007669"/>
    <property type="project" value="UniProtKB-ARBA"/>
</dbReference>
<dbReference type="GeneID" id="22112178"/>
<feature type="coiled-coil region" evidence="3">
    <location>
        <begin position="125"/>
        <end position="155"/>
    </location>
</feature>
<keyword evidence="2" id="KW-0946">Virion</keyword>